<dbReference type="PANTHER" id="PTHR30055">
    <property type="entry name" value="HTH-TYPE TRANSCRIPTIONAL REGULATOR RUTR"/>
    <property type="match status" value="1"/>
</dbReference>
<dbReference type="EMBL" id="BSQG01000010">
    <property type="protein sequence ID" value="GLU49964.1"/>
    <property type="molecule type" value="Genomic_DNA"/>
</dbReference>
<sequence>MSPRKARADAVRNRAAVLAAADRLFTESPEGTAVSMDAIATAAGVGKGTLFRGFGDRSGLIRAVYEARTERLREAIATGPAPLGPGSPPRQRVRAVMAAVVRVKLENSPLMRVLESATSGDSGALVDTEPYRWVHAVLAETIAETSTSLDPSWTAHVLLSMVRADLLDHLTSDRRASEDRIVSDVDDVVERLLDR</sequence>
<dbReference type="SUPFAM" id="SSF48498">
    <property type="entry name" value="Tetracyclin repressor-like, C-terminal domain"/>
    <property type="match status" value="1"/>
</dbReference>
<feature type="DNA-binding region" description="H-T-H motif" evidence="2">
    <location>
        <begin position="35"/>
        <end position="54"/>
    </location>
</feature>
<gene>
    <name evidence="4" type="ORF">Nans01_43150</name>
</gene>
<evidence type="ECO:0000313" key="4">
    <source>
        <dbReference type="EMBL" id="GLU49964.1"/>
    </source>
</evidence>
<evidence type="ECO:0000256" key="2">
    <source>
        <dbReference type="PROSITE-ProRule" id="PRU00335"/>
    </source>
</evidence>
<dbReference type="Proteomes" id="UP001165092">
    <property type="component" value="Unassembled WGS sequence"/>
</dbReference>
<dbReference type="InterPro" id="IPR036271">
    <property type="entry name" value="Tet_transcr_reg_TetR-rel_C_sf"/>
</dbReference>
<dbReference type="Pfam" id="PF00440">
    <property type="entry name" value="TetR_N"/>
    <property type="match status" value="1"/>
</dbReference>
<organism evidence="4 5">
    <name type="scientific">Nocardiopsis ansamitocini</name>
    <dbReference type="NCBI Taxonomy" id="1670832"/>
    <lineage>
        <taxon>Bacteria</taxon>
        <taxon>Bacillati</taxon>
        <taxon>Actinomycetota</taxon>
        <taxon>Actinomycetes</taxon>
        <taxon>Streptosporangiales</taxon>
        <taxon>Nocardiopsidaceae</taxon>
        <taxon>Nocardiopsis</taxon>
    </lineage>
</organism>
<comment type="caution">
    <text evidence="4">The sequence shown here is derived from an EMBL/GenBank/DDBJ whole genome shotgun (WGS) entry which is preliminary data.</text>
</comment>
<dbReference type="PROSITE" id="PS50977">
    <property type="entry name" value="HTH_TETR_2"/>
    <property type="match status" value="1"/>
</dbReference>
<evidence type="ECO:0000313" key="5">
    <source>
        <dbReference type="Proteomes" id="UP001165092"/>
    </source>
</evidence>
<accession>A0A9W6P998</accession>
<reference evidence="4" key="1">
    <citation type="submission" date="2023-02" db="EMBL/GenBank/DDBJ databases">
        <title>Nocardiopsis ansamitocini NBRC 112285.</title>
        <authorList>
            <person name="Ichikawa N."/>
            <person name="Sato H."/>
            <person name="Tonouchi N."/>
        </authorList>
    </citation>
    <scope>NUCLEOTIDE SEQUENCE</scope>
    <source>
        <strain evidence="4">NBRC 112285</strain>
    </source>
</reference>
<evidence type="ECO:0000259" key="3">
    <source>
        <dbReference type="PROSITE" id="PS50977"/>
    </source>
</evidence>
<dbReference type="GO" id="GO:0000976">
    <property type="term" value="F:transcription cis-regulatory region binding"/>
    <property type="evidence" value="ECO:0007669"/>
    <property type="project" value="TreeGrafter"/>
</dbReference>
<dbReference type="RefSeq" id="WP_285761503.1">
    <property type="nucleotide sequence ID" value="NZ_BSQG01000010.1"/>
</dbReference>
<dbReference type="GO" id="GO:0003700">
    <property type="term" value="F:DNA-binding transcription factor activity"/>
    <property type="evidence" value="ECO:0007669"/>
    <property type="project" value="TreeGrafter"/>
</dbReference>
<keyword evidence="5" id="KW-1185">Reference proteome</keyword>
<keyword evidence="1 2" id="KW-0238">DNA-binding</keyword>
<dbReference type="InterPro" id="IPR001647">
    <property type="entry name" value="HTH_TetR"/>
</dbReference>
<dbReference type="Gene3D" id="1.10.357.10">
    <property type="entry name" value="Tetracycline Repressor, domain 2"/>
    <property type="match status" value="1"/>
</dbReference>
<feature type="domain" description="HTH tetR-type" evidence="3">
    <location>
        <begin position="11"/>
        <end position="72"/>
    </location>
</feature>
<dbReference type="PANTHER" id="PTHR30055:SF209">
    <property type="entry name" value="POSSIBLE TRANSCRIPTIONAL REGULATORY PROTEIN (PROBABLY TETR-FAMILY)"/>
    <property type="match status" value="1"/>
</dbReference>
<proteinExistence type="predicted"/>
<evidence type="ECO:0000256" key="1">
    <source>
        <dbReference type="ARBA" id="ARBA00023125"/>
    </source>
</evidence>
<protein>
    <submittedName>
        <fullName evidence="4">TetR family transcriptional regulator</fullName>
    </submittedName>
</protein>
<dbReference type="SUPFAM" id="SSF46689">
    <property type="entry name" value="Homeodomain-like"/>
    <property type="match status" value="1"/>
</dbReference>
<dbReference type="InterPro" id="IPR050109">
    <property type="entry name" value="HTH-type_TetR-like_transc_reg"/>
</dbReference>
<dbReference type="AlphaFoldDB" id="A0A9W6P998"/>
<dbReference type="InterPro" id="IPR009057">
    <property type="entry name" value="Homeodomain-like_sf"/>
</dbReference>
<name>A0A9W6P998_9ACTN</name>